<dbReference type="Gene3D" id="2.70.100.10">
    <property type="entry name" value="Glycoside hydrolase, family 7, domain"/>
    <property type="match status" value="1"/>
</dbReference>
<evidence type="ECO:0000313" key="12">
    <source>
        <dbReference type="EMBL" id="CAK0799769.1"/>
    </source>
</evidence>
<comment type="catalytic activity">
    <reaction evidence="1">
        <text>Endohydrolysis of (1-&gt;4)-beta-D-glucosidic linkages in cellulose, lichenin and cereal beta-D-glucans.</text>
        <dbReference type="EC" id="3.2.1.4"/>
    </reaction>
</comment>
<evidence type="ECO:0000256" key="10">
    <source>
        <dbReference type="SAM" id="MobiDB-lite"/>
    </source>
</evidence>
<feature type="region of interest" description="Disordered" evidence="10">
    <location>
        <begin position="434"/>
        <end position="501"/>
    </location>
</feature>
<reference evidence="12" key="1">
    <citation type="submission" date="2023-10" db="EMBL/GenBank/DDBJ databases">
        <authorList>
            <person name="Chen Y."/>
            <person name="Shah S."/>
            <person name="Dougan E. K."/>
            <person name="Thang M."/>
            <person name="Chan C."/>
        </authorList>
    </citation>
    <scope>NUCLEOTIDE SEQUENCE [LARGE SCALE GENOMIC DNA]</scope>
</reference>
<feature type="region of interest" description="Disordered" evidence="10">
    <location>
        <begin position="527"/>
        <end position="592"/>
    </location>
</feature>
<evidence type="ECO:0000256" key="4">
    <source>
        <dbReference type="ARBA" id="ARBA00022801"/>
    </source>
</evidence>
<evidence type="ECO:0000256" key="9">
    <source>
        <dbReference type="ARBA" id="ARBA00023326"/>
    </source>
</evidence>
<dbReference type="Proteomes" id="UP001189429">
    <property type="component" value="Unassembled WGS sequence"/>
</dbReference>
<accession>A0ABN9Q5I3</accession>
<evidence type="ECO:0000256" key="8">
    <source>
        <dbReference type="ARBA" id="ARBA00023295"/>
    </source>
</evidence>
<keyword evidence="7" id="KW-0119">Carbohydrate metabolism</keyword>
<comment type="similarity">
    <text evidence="2">Belongs to the glycosyl hydrolase 7 (cellulase C) family.</text>
</comment>
<keyword evidence="6" id="KW-0325">Glycoprotein</keyword>
<feature type="compositionally biased region" description="Low complexity" evidence="10">
    <location>
        <begin position="358"/>
        <end position="367"/>
    </location>
</feature>
<proteinExistence type="inferred from homology"/>
<dbReference type="PANTHER" id="PTHR33753:SF1">
    <property type="entry name" value="ENDO-BETA-1,4-GLUCANASE CELB"/>
    <property type="match status" value="1"/>
</dbReference>
<sequence>MAGGMAQALTFAAALVAARAQMKGDVSPKEDHPKLSMEECTSDGTCTSTDYSVVLDMSWRWMHNVGGYTNCINEADNMWADDYCPDAATCAKKCAVEGLNSTQYSDTYGISASKDASSLTLKYVPGSRVYMLDGTGKEYLMFQLKNKEFTFDIDLSTLPCGTNAALYLIEMARGVGASVAARCEALARMAKGMLAVGEEGDAAAEDERRRWSASSLEARYEALTTMARSMQAVAEGGDAAAEDAAAEAAAGSSEAAEAEGPEAAAARLLAAGCERLVRTLALAAGQLGDRSSDLWLLAQGFHALGHRRRCELVAEAVRGLGALPAQDGAQTSWWPLRRACGARGGAGGTWPTPPSSSPPARQAPSIAAPAPCPRWWAARGARRRSPRSWSCWTRWRRRCGGCPRTSARSCTAGWTTRSRSGFHPRCWRRPSPGCRRRRGGRHRGVARGGRRPPRRGRALALRRPGAGLRHPRLHRGGRRGGAAERGLLRGGRGRAVGGPLRRAAEAERGRLLAQLAARPGAVPVAVAPQRARAGEEGLGARGARGRRSYASPPRAAPPRSRRARRPRGASSPRRRRAGPRGSAATARPRRSC</sequence>
<feature type="compositionally biased region" description="Basic residues" evidence="10">
    <location>
        <begin position="434"/>
        <end position="457"/>
    </location>
</feature>
<organism evidence="12 13">
    <name type="scientific">Prorocentrum cordatum</name>
    <dbReference type="NCBI Taxonomy" id="2364126"/>
    <lineage>
        <taxon>Eukaryota</taxon>
        <taxon>Sar</taxon>
        <taxon>Alveolata</taxon>
        <taxon>Dinophyceae</taxon>
        <taxon>Prorocentrales</taxon>
        <taxon>Prorocentraceae</taxon>
        <taxon>Prorocentrum</taxon>
    </lineage>
</organism>
<name>A0ABN9Q5I3_9DINO</name>
<evidence type="ECO:0000256" key="2">
    <source>
        <dbReference type="ARBA" id="ARBA00006044"/>
    </source>
</evidence>
<feature type="region of interest" description="Disordered" evidence="10">
    <location>
        <begin position="344"/>
        <end position="367"/>
    </location>
</feature>
<dbReference type="InterPro" id="IPR001722">
    <property type="entry name" value="Glyco_hydro_7"/>
</dbReference>
<dbReference type="PANTHER" id="PTHR33753">
    <property type="entry name" value="1,4-BETA-D-GLUCAN CELLOBIOHYDROLASE B"/>
    <property type="match status" value="1"/>
</dbReference>
<evidence type="ECO:0000313" key="13">
    <source>
        <dbReference type="Proteomes" id="UP001189429"/>
    </source>
</evidence>
<dbReference type="PRINTS" id="PR00734">
    <property type="entry name" value="GLHYDRLASE7"/>
</dbReference>
<keyword evidence="9" id="KW-0624">Polysaccharide degradation</keyword>
<feature type="signal peptide" evidence="11">
    <location>
        <begin position="1"/>
        <end position="20"/>
    </location>
</feature>
<keyword evidence="8" id="KW-0326">Glycosidase</keyword>
<evidence type="ECO:0000256" key="1">
    <source>
        <dbReference type="ARBA" id="ARBA00000966"/>
    </source>
</evidence>
<comment type="caution">
    <text evidence="12">The sequence shown here is derived from an EMBL/GenBank/DDBJ whole genome shotgun (WGS) entry which is preliminary data.</text>
</comment>
<keyword evidence="5" id="KW-0136">Cellulose degradation</keyword>
<dbReference type="InterPro" id="IPR013320">
    <property type="entry name" value="ConA-like_dom_sf"/>
</dbReference>
<dbReference type="Pfam" id="PF00840">
    <property type="entry name" value="Glyco_hydro_7"/>
    <property type="match status" value="1"/>
</dbReference>
<feature type="compositionally biased region" description="Low complexity" evidence="10">
    <location>
        <begin position="458"/>
        <end position="468"/>
    </location>
</feature>
<feature type="chain" id="PRO_5046138419" description="cellulase" evidence="11">
    <location>
        <begin position="21"/>
        <end position="592"/>
    </location>
</feature>
<keyword evidence="4" id="KW-0378">Hydrolase</keyword>
<evidence type="ECO:0000256" key="3">
    <source>
        <dbReference type="ARBA" id="ARBA00012601"/>
    </source>
</evidence>
<evidence type="ECO:0000256" key="11">
    <source>
        <dbReference type="SAM" id="SignalP"/>
    </source>
</evidence>
<evidence type="ECO:0000256" key="7">
    <source>
        <dbReference type="ARBA" id="ARBA00023277"/>
    </source>
</evidence>
<feature type="compositionally biased region" description="Basic residues" evidence="10">
    <location>
        <begin position="469"/>
        <end position="478"/>
    </location>
</feature>
<dbReference type="SUPFAM" id="SSF49899">
    <property type="entry name" value="Concanavalin A-like lectins/glucanases"/>
    <property type="match status" value="1"/>
</dbReference>
<evidence type="ECO:0000256" key="5">
    <source>
        <dbReference type="ARBA" id="ARBA00023001"/>
    </source>
</evidence>
<keyword evidence="11" id="KW-0732">Signal</keyword>
<gene>
    <name evidence="12" type="ORF">PCOR1329_LOCUS8112</name>
</gene>
<evidence type="ECO:0000256" key="6">
    <source>
        <dbReference type="ARBA" id="ARBA00023180"/>
    </source>
</evidence>
<feature type="compositionally biased region" description="Basic residues" evidence="10">
    <location>
        <begin position="559"/>
        <end position="578"/>
    </location>
</feature>
<keyword evidence="13" id="KW-1185">Reference proteome</keyword>
<dbReference type="EMBL" id="CAUYUJ010002224">
    <property type="protein sequence ID" value="CAK0799769.1"/>
    <property type="molecule type" value="Genomic_DNA"/>
</dbReference>
<dbReference type="InterPro" id="IPR037019">
    <property type="entry name" value="Glyco_hydro_7_sf"/>
</dbReference>
<dbReference type="EC" id="3.2.1.4" evidence="3"/>
<protein>
    <recommendedName>
        <fullName evidence="3">cellulase</fullName>
        <ecNumber evidence="3">3.2.1.4</ecNumber>
    </recommendedName>
</protein>